<feature type="compositionally biased region" description="Low complexity" evidence="13">
    <location>
        <begin position="16"/>
        <end position="25"/>
    </location>
</feature>
<evidence type="ECO:0000256" key="4">
    <source>
        <dbReference type="ARBA" id="ARBA00022491"/>
    </source>
</evidence>
<dbReference type="EMBL" id="AE013598">
    <property type="protein sequence ID" value="AAW75503.1"/>
    <property type="molecule type" value="Genomic_DNA"/>
</dbReference>
<dbReference type="KEGG" id="xoo:XOO2249"/>
<dbReference type="Proteomes" id="UP000006735">
    <property type="component" value="Chromosome"/>
</dbReference>
<dbReference type="PROSITE" id="PS50042">
    <property type="entry name" value="CNMP_BINDING_3"/>
    <property type="match status" value="1"/>
</dbReference>
<dbReference type="GO" id="GO:0006355">
    <property type="term" value="P:regulation of DNA-templated transcription"/>
    <property type="evidence" value="ECO:0007669"/>
    <property type="project" value="InterPro"/>
</dbReference>
<evidence type="ECO:0000259" key="14">
    <source>
        <dbReference type="PROSITE" id="PS50042"/>
    </source>
</evidence>
<evidence type="ECO:0000256" key="8">
    <source>
        <dbReference type="ARBA" id="ARBA00023026"/>
    </source>
</evidence>
<dbReference type="InterPro" id="IPR036388">
    <property type="entry name" value="WH-like_DNA-bd_sf"/>
</dbReference>
<dbReference type="Gene3D" id="2.60.120.10">
    <property type="entry name" value="Jelly Rolls"/>
    <property type="match status" value="1"/>
</dbReference>
<dbReference type="SUPFAM" id="SSF51206">
    <property type="entry name" value="cAMP-binding domain-like"/>
    <property type="match status" value="1"/>
</dbReference>
<evidence type="ECO:0000313" key="16">
    <source>
        <dbReference type="EMBL" id="AAW75503.1"/>
    </source>
</evidence>
<evidence type="ECO:0000256" key="9">
    <source>
        <dbReference type="ARBA" id="ARBA00023125"/>
    </source>
</evidence>
<sequence length="254" mass="26938">MAHVPAAFRPRRDLPGAASASGTSSSDCALCAVRGRVICAALSTQEMDTLDQVTHAAAHTPGSTLVRAGETGHNVYTVTSGALRMVRTLHWATGATRSPASCCPRLRRAYRNRAASPCHRSHRRQPDVPHADGADAPAARALPAVETQAAATRRHGTGRRAGHRPAAGTSATQRAAAHFLLRLAARSTQPGASGDTVALPMRRSDIADHLGLTVEAVSRTFTKLRRQQLIALPQRHLVQILDYAALRLLAGDTV</sequence>
<feature type="domain" description="Cyclic nucleotide-binding" evidence="14">
    <location>
        <begin position="38"/>
        <end position="87"/>
    </location>
</feature>
<keyword evidence="5" id="KW-0021">Allosteric enzyme</keyword>
<dbReference type="STRING" id="291331.XOO2249"/>
<dbReference type="InterPro" id="IPR018490">
    <property type="entry name" value="cNMP-bd_dom_sf"/>
</dbReference>
<keyword evidence="11" id="KW-0804">Transcription</keyword>
<dbReference type="SUPFAM" id="SSF46785">
    <property type="entry name" value="Winged helix' DNA-binding domain"/>
    <property type="match status" value="1"/>
</dbReference>
<feature type="compositionally biased region" description="Basic and acidic residues" evidence="13">
    <location>
        <begin position="124"/>
        <end position="133"/>
    </location>
</feature>
<dbReference type="Gene3D" id="1.10.10.10">
    <property type="entry name" value="Winged helix-like DNA-binding domain superfamily/Winged helix DNA-binding domain"/>
    <property type="match status" value="1"/>
</dbReference>
<evidence type="ECO:0000313" key="17">
    <source>
        <dbReference type="Proteomes" id="UP000006735"/>
    </source>
</evidence>
<feature type="region of interest" description="Disordered" evidence="13">
    <location>
        <begin position="114"/>
        <end position="171"/>
    </location>
</feature>
<keyword evidence="9" id="KW-0238">DNA-binding</keyword>
<dbReference type="AlphaFoldDB" id="Q5H0L8"/>
<keyword evidence="17" id="KW-1185">Reference proteome</keyword>
<evidence type="ECO:0000256" key="1">
    <source>
        <dbReference type="ARBA" id="ARBA00004496"/>
    </source>
</evidence>
<evidence type="ECO:0000256" key="2">
    <source>
        <dbReference type="ARBA" id="ARBA00011738"/>
    </source>
</evidence>
<evidence type="ECO:0000256" key="5">
    <source>
        <dbReference type="ARBA" id="ARBA00022533"/>
    </source>
</evidence>
<dbReference type="Pfam" id="PF13545">
    <property type="entry name" value="HTH_Crp_2"/>
    <property type="match status" value="1"/>
</dbReference>
<dbReference type="HOGENOM" id="CLU_075053_0_1_6"/>
<dbReference type="InterPro" id="IPR036390">
    <property type="entry name" value="WH_DNA-bd_sf"/>
</dbReference>
<evidence type="ECO:0000256" key="10">
    <source>
        <dbReference type="ARBA" id="ARBA00023159"/>
    </source>
</evidence>
<name>Q5H0L8_XANOR</name>
<dbReference type="InterPro" id="IPR012318">
    <property type="entry name" value="HTH_CRP"/>
</dbReference>
<dbReference type="InterPro" id="IPR000595">
    <property type="entry name" value="cNMP-bd_dom"/>
</dbReference>
<gene>
    <name evidence="16" type="primary">fnr</name>
    <name evidence="16" type="ordered locus">XOO2249</name>
</gene>
<dbReference type="GO" id="GO:0003824">
    <property type="term" value="F:catalytic activity"/>
    <property type="evidence" value="ECO:0007669"/>
    <property type="project" value="UniProtKB-KW"/>
</dbReference>
<proteinExistence type="predicted"/>
<evidence type="ECO:0000256" key="7">
    <source>
        <dbReference type="ARBA" id="ARBA00023015"/>
    </source>
</evidence>
<evidence type="ECO:0000256" key="11">
    <source>
        <dbReference type="ARBA" id="ARBA00023163"/>
    </source>
</evidence>
<organism evidence="16 17">
    <name type="scientific">Xanthomonas oryzae pv. oryzae (strain KACC10331 / KXO85)</name>
    <dbReference type="NCBI Taxonomy" id="291331"/>
    <lineage>
        <taxon>Bacteria</taxon>
        <taxon>Pseudomonadati</taxon>
        <taxon>Pseudomonadota</taxon>
        <taxon>Gammaproteobacteria</taxon>
        <taxon>Lysobacterales</taxon>
        <taxon>Lysobacteraceae</taxon>
        <taxon>Xanthomonas</taxon>
    </lineage>
</organism>
<feature type="compositionally biased region" description="Low complexity" evidence="13">
    <location>
        <begin position="134"/>
        <end position="144"/>
    </location>
</feature>
<dbReference type="FunFam" id="1.10.10.10:FF:000028">
    <property type="entry name" value="Fumarate/nitrate reduction transcriptional regulator Fnr"/>
    <property type="match status" value="1"/>
</dbReference>
<comment type="subunit">
    <text evidence="2">Homodimer.</text>
</comment>
<evidence type="ECO:0000256" key="12">
    <source>
        <dbReference type="ARBA" id="ARBA00031697"/>
    </source>
</evidence>
<dbReference type="CDD" id="cd00092">
    <property type="entry name" value="HTH_CRP"/>
    <property type="match status" value="1"/>
</dbReference>
<evidence type="ECO:0000259" key="15">
    <source>
        <dbReference type="PROSITE" id="PS51063"/>
    </source>
</evidence>
<comment type="subcellular location">
    <subcellularLocation>
        <location evidence="1">Cytoplasm</location>
    </subcellularLocation>
</comment>
<evidence type="ECO:0000256" key="3">
    <source>
        <dbReference type="ARBA" id="ARBA00020769"/>
    </source>
</evidence>
<dbReference type="SMART" id="SM00419">
    <property type="entry name" value="HTH_CRP"/>
    <property type="match status" value="1"/>
</dbReference>
<keyword evidence="6" id="KW-0973">c-di-GMP</keyword>
<feature type="compositionally biased region" description="Basic residues" evidence="13">
    <location>
        <begin position="152"/>
        <end position="163"/>
    </location>
</feature>
<keyword evidence="8" id="KW-0843">Virulence</keyword>
<evidence type="ECO:0000256" key="13">
    <source>
        <dbReference type="SAM" id="MobiDB-lite"/>
    </source>
</evidence>
<keyword evidence="4" id="KW-0678">Repressor</keyword>
<keyword evidence="10" id="KW-0010">Activator</keyword>
<dbReference type="GO" id="GO:0005737">
    <property type="term" value="C:cytoplasm"/>
    <property type="evidence" value="ECO:0007669"/>
    <property type="project" value="UniProtKB-SubCell"/>
</dbReference>
<dbReference type="InterPro" id="IPR014710">
    <property type="entry name" value="RmlC-like_jellyroll"/>
</dbReference>
<dbReference type="PRINTS" id="PR00034">
    <property type="entry name" value="HTHCRP"/>
</dbReference>
<feature type="region of interest" description="Disordered" evidence="13">
    <location>
        <begin position="1"/>
        <end position="25"/>
    </location>
</feature>
<reference evidence="16 17" key="1">
    <citation type="journal article" date="2005" name="Nucleic Acids Res.">
        <title>The genome sequence of Xanthomonas oryzae pathovar oryzae KACC10331, the bacterial blight pathogen of rice.</title>
        <authorList>
            <person name="Lee B.M."/>
            <person name="Park Y.J."/>
            <person name="Park D.S."/>
            <person name="Kang H.W."/>
            <person name="Kim J.G."/>
            <person name="Song E.S."/>
            <person name="Park I.C."/>
            <person name="Yoon U.H."/>
            <person name="Hahn J.H."/>
            <person name="Koo B.S."/>
            <person name="Lee G.B."/>
            <person name="Kim H."/>
            <person name="Park H.S."/>
            <person name="Yoon K.O."/>
            <person name="Kim J.H."/>
            <person name="Jung C.H."/>
            <person name="Koh N.H."/>
            <person name="Seo J.S."/>
            <person name="Go S.J."/>
        </authorList>
    </citation>
    <scope>NUCLEOTIDE SEQUENCE [LARGE SCALE GENOMIC DNA]</scope>
    <source>
        <strain evidence="17">KACC10331 / KXO85</strain>
    </source>
</reference>
<protein>
    <recommendedName>
        <fullName evidence="3">CRP-like protein Clp</fullName>
    </recommendedName>
    <alternativeName>
        <fullName evidence="12">Catabolite activation-like protein</fullName>
    </alternativeName>
</protein>
<dbReference type="GO" id="GO:0003677">
    <property type="term" value="F:DNA binding"/>
    <property type="evidence" value="ECO:0007669"/>
    <property type="project" value="UniProtKB-KW"/>
</dbReference>
<evidence type="ECO:0000256" key="6">
    <source>
        <dbReference type="ARBA" id="ARBA00022636"/>
    </source>
</evidence>
<keyword evidence="7" id="KW-0805">Transcription regulation</keyword>
<accession>Q5H0L8</accession>
<dbReference type="PROSITE" id="PS51063">
    <property type="entry name" value="HTH_CRP_2"/>
    <property type="match status" value="1"/>
</dbReference>
<feature type="domain" description="HTH crp-type" evidence="15">
    <location>
        <begin position="169"/>
        <end position="244"/>
    </location>
</feature>